<feature type="binding site" evidence="2">
    <location>
        <position position="239"/>
    </location>
    <ligand>
        <name>N(2)-succinyl-L-ornithine</name>
        <dbReference type="ChEBI" id="CHEBI:58514"/>
    </ligand>
</feature>
<evidence type="ECO:0000259" key="3">
    <source>
        <dbReference type="Pfam" id="PF00185"/>
    </source>
</evidence>
<dbReference type="PANTHER" id="PTHR45753">
    <property type="entry name" value="ORNITHINE CARBAMOYLTRANSFERASE, MITOCHONDRIAL"/>
    <property type="match status" value="1"/>
</dbReference>
<dbReference type="InterPro" id="IPR006131">
    <property type="entry name" value="Asp_carbamoyltransf_Asp/Orn-bd"/>
</dbReference>
<dbReference type="InterPro" id="IPR006130">
    <property type="entry name" value="Asp/Orn_carbamoylTrfase"/>
</dbReference>
<feature type="binding site" evidence="2">
    <location>
        <position position="179"/>
    </location>
    <ligand>
        <name>N(2)-succinyl-L-ornithine</name>
        <dbReference type="ChEBI" id="CHEBI:58514"/>
    </ligand>
</feature>
<keyword evidence="2" id="KW-0028">Amino-acid biosynthesis</keyword>
<dbReference type="PANTHER" id="PTHR45753:SF3">
    <property type="entry name" value="ORNITHINE TRANSCARBAMYLASE, MITOCHONDRIAL"/>
    <property type="match status" value="1"/>
</dbReference>
<comment type="catalytic activity">
    <reaction evidence="2">
        <text>N(2)-succinyl-L-ornithine + carbamoyl phosphate = N(2)-succinyl-L-citrulline + phosphate + H(+)</text>
        <dbReference type="Rhea" id="RHEA:25884"/>
        <dbReference type="ChEBI" id="CHEBI:15378"/>
        <dbReference type="ChEBI" id="CHEBI:43474"/>
        <dbReference type="ChEBI" id="CHEBI:58228"/>
        <dbReference type="ChEBI" id="CHEBI:58514"/>
        <dbReference type="ChEBI" id="CHEBI:58862"/>
        <dbReference type="EC" id="2.1.3.11"/>
    </reaction>
</comment>
<dbReference type="AlphaFoldDB" id="A0A1M7ZW79"/>
<feature type="binding site" description="in other chain" evidence="2">
    <location>
        <begin position="275"/>
        <end position="276"/>
    </location>
    <ligand>
        <name>carbamoyl phosphate</name>
        <dbReference type="ChEBI" id="CHEBI:58228"/>
        <note>ligand shared between two neighboring subunits</note>
    </ligand>
</feature>
<feature type="binding site" evidence="2">
    <location>
        <position position="77"/>
    </location>
    <ligand>
        <name>carbamoyl phosphate</name>
        <dbReference type="ChEBI" id="CHEBI:58228"/>
        <note>ligand shared between two neighboring subunits</note>
    </ligand>
</feature>
<dbReference type="SUPFAM" id="SSF53671">
    <property type="entry name" value="Aspartate/ornithine carbamoyltransferase"/>
    <property type="match status" value="1"/>
</dbReference>
<organism evidence="5 6">
    <name type="scientific">Flavobacterium cucumis</name>
    <dbReference type="NCBI Taxonomy" id="416016"/>
    <lineage>
        <taxon>Bacteria</taxon>
        <taxon>Pseudomonadati</taxon>
        <taxon>Bacteroidota</taxon>
        <taxon>Flavobacteriia</taxon>
        <taxon>Flavobacteriales</taxon>
        <taxon>Flavobacteriaceae</taxon>
        <taxon>Flavobacterium</taxon>
    </lineage>
</organism>
<dbReference type="HAMAP" id="MF_02235">
    <property type="entry name" value="SOTCase"/>
    <property type="match status" value="1"/>
</dbReference>
<sequence>MNMKRFFSIDDIANLDAFIQEAIQIKKTPLQKSELGKGKTLGLVFLNSSLRTRLSTQKAAQNLGLNTIVLNANQEAWTWEFEDGAIMNGGTVEHIKDAAQVLSQYCDIIGIRCFAGLANKEEDTSEKVFSLFEKYATVPLISLESATLHPLQSLADCITIEEQKPMNKKPKVVLTWAPHIKSIPHAVGNSFAQWMNKTDCEFVITHPKGYELDPKFTQHATIEYNQEVALQDADFVYIKNWSSFEEYGKILETTNDWMLTNEKLKVTNNAKIMHCLPVRRNVEVSDEVLDSENALIYQQANNRTYAAQIVLQKILESNENA</sequence>
<dbReference type="GO" id="GO:0019240">
    <property type="term" value="P:citrulline biosynthetic process"/>
    <property type="evidence" value="ECO:0007669"/>
    <property type="project" value="TreeGrafter"/>
</dbReference>
<protein>
    <recommendedName>
        <fullName evidence="2">N-succinylornithine carbamoyltransferase</fullName>
        <ecNumber evidence="2">2.1.3.11</ecNumber>
    </recommendedName>
    <alternativeName>
        <fullName evidence="2">N-succinyl-L-ornithine transcarbamylase</fullName>
        <shortName evidence="2">SOTCase</shortName>
    </alternativeName>
</protein>
<evidence type="ECO:0000313" key="6">
    <source>
        <dbReference type="Proteomes" id="UP000184611"/>
    </source>
</evidence>
<proteinExistence type="inferred from homology"/>
<dbReference type="GO" id="GO:0004585">
    <property type="term" value="F:ornithine carbamoyltransferase activity"/>
    <property type="evidence" value="ECO:0007669"/>
    <property type="project" value="InterPro"/>
</dbReference>
<keyword evidence="6" id="KW-1185">Reference proteome</keyword>
<evidence type="ECO:0000256" key="2">
    <source>
        <dbReference type="HAMAP-Rule" id="MF_02235"/>
    </source>
</evidence>
<dbReference type="InterPro" id="IPR006132">
    <property type="entry name" value="Asp/Orn_carbamoyltranf_P-bd"/>
</dbReference>
<name>A0A1M7ZW79_9FLAO</name>
<dbReference type="Pfam" id="PF02729">
    <property type="entry name" value="OTCace_N"/>
    <property type="match status" value="1"/>
</dbReference>
<feature type="binding site" evidence="2">
    <location>
        <position position="144"/>
    </location>
    <ligand>
        <name>N(2)-succinyl-L-ornithine</name>
        <dbReference type="ChEBI" id="CHEBI:58514"/>
    </ligand>
</feature>
<comment type="pathway">
    <text evidence="2">Amino-acid biosynthesis; L-arginine biosynthesis.</text>
</comment>
<feature type="binding site" evidence="2">
    <location>
        <position position="279"/>
    </location>
    <ligand>
        <name>N(2)-succinyl-L-ornithine</name>
        <dbReference type="ChEBI" id="CHEBI:58514"/>
    </ligand>
</feature>
<feature type="domain" description="Aspartate/ornithine carbamoyltransferase carbamoyl-P binding" evidence="4">
    <location>
        <begin position="5"/>
        <end position="162"/>
    </location>
</feature>
<dbReference type="STRING" id="416016.SAMN05443547_1479"/>
<comment type="function">
    <text evidence="2">Catalyzes the transfer of the carbamoyl group from carbamoyl phosphate to the delta-amino group of N(2)-succinyl-L-ornithine to produce N(2)-succinyl-L-citrulline. Is essential for arginine biosynthesis.</text>
</comment>
<dbReference type="InterPro" id="IPR043696">
    <property type="entry name" value="ArgF'-like"/>
</dbReference>
<dbReference type="UniPathway" id="UPA00068"/>
<dbReference type="NCBIfam" id="NF003384">
    <property type="entry name" value="PRK04523.1"/>
    <property type="match status" value="1"/>
</dbReference>
<accession>A0A1M7ZW79</accession>
<feature type="binding site" description="in other chain" evidence="2">
    <location>
        <begin position="49"/>
        <end position="52"/>
    </location>
    <ligand>
        <name>carbamoyl phosphate</name>
        <dbReference type="ChEBI" id="CHEBI:58228"/>
        <note>ligand shared between two neighboring subunits</note>
    </ligand>
</feature>
<dbReference type="InterPro" id="IPR036901">
    <property type="entry name" value="Asp/Orn_carbamoylTrfase_sf"/>
</dbReference>
<dbReference type="GO" id="GO:0042450">
    <property type="term" value="P:L-arginine biosynthetic process via ornithine"/>
    <property type="evidence" value="ECO:0007669"/>
    <property type="project" value="TreeGrafter"/>
</dbReference>
<comment type="similarity">
    <text evidence="2">Belongs to the aspartate/ornithine carbamoyltransferase superfamily. SOTCase family.</text>
</comment>
<comment type="subunit">
    <text evidence="2">Homotrimer.</text>
</comment>
<keyword evidence="2" id="KW-0055">Arginine biosynthesis</keyword>
<dbReference type="EMBL" id="FRYK01000002">
    <property type="protein sequence ID" value="SHO73128.1"/>
    <property type="molecule type" value="Genomic_DNA"/>
</dbReference>
<dbReference type="EC" id="2.1.3.11" evidence="2"/>
<feature type="binding site" description="in other chain" evidence="2">
    <location>
        <position position="303"/>
    </location>
    <ligand>
        <name>carbamoyl phosphate</name>
        <dbReference type="ChEBI" id="CHEBI:58228"/>
        <note>ligand shared between two neighboring subunits</note>
    </ligand>
</feature>
<gene>
    <name evidence="2" type="primary">argF'</name>
    <name evidence="5" type="ORF">SAMN05443547_1479</name>
</gene>
<dbReference type="GO" id="GO:0016597">
    <property type="term" value="F:amino acid binding"/>
    <property type="evidence" value="ECO:0007669"/>
    <property type="project" value="InterPro"/>
</dbReference>
<feature type="binding site" description="in other chain" evidence="2">
    <location>
        <position position="112"/>
    </location>
    <ligand>
        <name>carbamoyl phosphate</name>
        <dbReference type="ChEBI" id="CHEBI:58228"/>
        <note>ligand shared between two neighboring subunits</note>
    </ligand>
</feature>
<dbReference type="Proteomes" id="UP000184611">
    <property type="component" value="Unassembled WGS sequence"/>
</dbReference>
<dbReference type="PRINTS" id="PR00101">
    <property type="entry name" value="ATCASE"/>
</dbReference>
<keyword evidence="1 2" id="KW-0808">Transferase</keyword>
<feature type="domain" description="Aspartate/ornithine carbamoyltransferase Asp/Orn-binding" evidence="3">
    <location>
        <begin position="187"/>
        <end position="311"/>
    </location>
</feature>
<dbReference type="Pfam" id="PF00185">
    <property type="entry name" value="OTCace"/>
    <property type="match status" value="1"/>
</dbReference>
<evidence type="ECO:0000256" key="1">
    <source>
        <dbReference type="ARBA" id="ARBA00022679"/>
    </source>
</evidence>
<dbReference type="PRINTS" id="PR00100">
    <property type="entry name" value="AOTCASE"/>
</dbReference>
<evidence type="ECO:0000259" key="4">
    <source>
        <dbReference type="Pfam" id="PF02729"/>
    </source>
</evidence>
<reference evidence="6" key="1">
    <citation type="submission" date="2016-12" db="EMBL/GenBank/DDBJ databases">
        <authorList>
            <person name="Varghese N."/>
            <person name="Submissions S."/>
        </authorList>
    </citation>
    <scope>NUCLEOTIDE SEQUENCE [LARGE SCALE GENOMIC DNA]</scope>
    <source>
        <strain evidence="6">DSM 18830</strain>
    </source>
</reference>
<evidence type="ECO:0000313" key="5">
    <source>
        <dbReference type="EMBL" id="SHO73128.1"/>
    </source>
</evidence>
<feature type="binding site" description="in other chain" evidence="2">
    <location>
        <begin position="149"/>
        <end position="152"/>
    </location>
    <ligand>
        <name>carbamoyl phosphate</name>
        <dbReference type="ChEBI" id="CHEBI:58228"/>
        <note>ligand shared between two neighboring subunits</note>
    </ligand>
</feature>
<dbReference type="Gene3D" id="3.40.50.1370">
    <property type="entry name" value="Aspartate/ornithine carbamoyltransferase"/>
    <property type="match status" value="2"/>
</dbReference>